<feature type="region of interest" description="Disordered" evidence="6">
    <location>
        <begin position="638"/>
        <end position="725"/>
    </location>
</feature>
<feature type="region of interest" description="Disordered" evidence="6">
    <location>
        <begin position="1"/>
        <end position="27"/>
    </location>
</feature>
<feature type="compositionally biased region" description="Basic and acidic residues" evidence="6">
    <location>
        <begin position="695"/>
        <end position="705"/>
    </location>
</feature>
<feature type="compositionally biased region" description="Polar residues" evidence="6">
    <location>
        <begin position="663"/>
        <end position="677"/>
    </location>
</feature>
<keyword evidence="4 7" id="KW-0472">Membrane</keyword>
<gene>
    <name evidence="9" type="ORF">SCODWIG_00761</name>
</gene>
<feature type="compositionally biased region" description="Polar residues" evidence="6">
    <location>
        <begin position="586"/>
        <end position="601"/>
    </location>
</feature>
<dbReference type="Pfam" id="PF06398">
    <property type="entry name" value="Pex24p"/>
    <property type="match status" value="2"/>
</dbReference>
<evidence type="ECO:0000313" key="9">
    <source>
        <dbReference type="EMBL" id="SSD59000.1"/>
    </source>
</evidence>
<feature type="transmembrane region" description="Helical" evidence="7">
    <location>
        <begin position="245"/>
        <end position="264"/>
    </location>
</feature>
<feature type="domain" description="TECPR1-like DysF" evidence="8">
    <location>
        <begin position="456"/>
        <end position="542"/>
    </location>
</feature>
<feature type="region of interest" description="Disordered" evidence="6">
    <location>
        <begin position="438"/>
        <end position="466"/>
    </location>
</feature>
<dbReference type="GO" id="GO:0007031">
    <property type="term" value="P:peroxisome organization"/>
    <property type="evidence" value="ECO:0007669"/>
    <property type="project" value="TreeGrafter"/>
</dbReference>
<keyword evidence="3 7" id="KW-1133">Transmembrane helix</keyword>
<name>A0A376B4F5_9ASCO</name>
<feature type="compositionally biased region" description="Polar residues" evidence="6">
    <location>
        <begin position="394"/>
        <end position="415"/>
    </location>
</feature>
<feature type="transmembrane region" description="Helical" evidence="7">
    <location>
        <begin position="122"/>
        <end position="143"/>
    </location>
</feature>
<dbReference type="VEuPathDB" id="FungiDB:SCODWIG_00761"/>
<accession>A0A376B4F5</accession>
<feature type="domain" description="TECPR1-like DysF" evidence="8">
    <location>
        <begin position="91"/>
        <end position="376"/>
    </location>
</feature>
<dbReference type="PANTHER" id="PTHR28304:SF2">
    <property type="entry name" value="PEROXISOMAL MEMBRANE PROTEIN PEX29"/>
    <property type="match status" value="1"/>
</dbReference>
<feature type="region of interest" description="Disordered" evidence="6">
    <location>
        <begin position="552"/>
        <end position="601"/>
    </location>
</feature>
<keyword evidence="5" id="KW-0576">Peroxisome</keyword>
<dbReference type="PANTHER" id="PTHR28304">
    <property type="entry name" value="PEROXISOMAL MEMBRANE PROTEIN PEX29"/>
    <property type="match status" value="1"/>
</dbReference>
<dbReference type="EMBL" id="UFAJ01000076">
    <property type="protein sequence ID" value="SSD59000.1"/>
    <property type="molecule type" value="Genomic_DNA"/>
</dbReference>
<comment type="subcellular location">
    <subcellularLocation>
        <location evidence="1">Peroxisome membrane</location>
        <topology evidence="1">Multi-pass membrane protein</topology>
    </subcellularLocation>
</comment>
<dbReference type="Proteomes" id="UP000262825">
    <property type="component" value="Unassembled WGS sequence"/>
</dbReference>
<protein>
    <recommendedName>
        <fullName evidence="8">TECPR1-like DysF domain-containing protein</fullName>
    </recommendedName>
</protein>
<evidence type="ECO:0000256" key="7">
    <source>
        <dbReference type="SAM" id="Phobius"/>
    </source>
</evidence>
<evidence type="ECO:0000256" key="3">
    <source>
        <dbReference type="ARBA" id="ARBA00022989"/>
    </source>
</evidence>
<dbReference type="AlphaFoldDB" id="A0A376B4F5"/>
<feature type="compositionally biased region" description="Basic and acidic residues" evidence="6">
    <location>
        <begin position="678"/>
        <end position="687"/>
    </location>
</feature>
<keyword evidence="2 7" id="KW-0812">Transmembrane</keyword>
<reference evidence="10" key="1">
    <citation type="submission" date="2018-06" db="EMBL/GenBank/DDBJ databases">
        <authorList>
            <person name="Guldener U."/>
        </authorList>
    </citation>
    <scope>NUCLEOTIDE SEQUENCE [LARGE SCALE GENOMIC DNA]</scope>
    <source>
        <strain evidence="10">UTAD17</strain>
    </source>
</reference>
<organism evidence="9 10">
    <name type="scientific">Saccharomycodes ludwigii</name>
    <dbReference type="NCBI Taxonomy" id="36035"/>
    <lineage>
        <taxon>Eukaryota</taxon>
        <taxon>Fungi</taxon>
        <taxon>Dikarya</taxon>
        <taxon>Ascomycota</taxon>
        <taxon>Saccharomycotina</taxon>
        <taxon>Saccharomycetes</taxon>
        <taxon>Saccharomycodales</taxon>
        <taxon>Saccharomycodaceae</taxon>
        <taxon>Saccharomycodes</taxon>
    </lineage>
</organism>
<evidence type="ECO:0000259" key="8">
    <source>
        <dbReference type="Pfam" id="PF06398"/>
    </source>
</evidence>
<dbReference type="GO" id="GO:0005778">
    <property type="term" value="C:peroxisomal membrane"/>
    <property type="evidence" value="ECO:0007669"/>
    <property type="project" value="UniProtKB-SubCell"/>
</dbReference>
<feature type="compositionally biased region" description="Low complexity" evidence="6">
    <location>
        <begin position="552"/>
        <end position="573"/>
    </location>
</feature>
<sequence length="725" mass="82334">MSFLWDSSSSHNNDNGPSATNNNHNGNTFSSAFGSTQKLFTDTLIEKMIYMALPSASSSTLLSSFPTSKENSYLCDLTSFDYRINEAKNRPGLSVQIMSKNFINLNSRLSVPFMLLDEIIKIFKWSNPCYTLTILFIITFIILKPIPALTSLPIFYILFGIMVPAYLKIHKPTAIDPPFIINNPEPTIRGPNIIEPTIVKPVPELSKEFLLNLTDLQNDMALYVVVFDVVNKILNKFAYFVDDPISATMFIILFIIGCFNCLFMKYLLAPVFVTSLIKIFLIGFVWIFTILMHPHYRDDFLNQLSSEETRLRWVTLSNQFENRILQEYDLYLNANRELKLAGIFEIQKFNKSLKIWQVVGFCSDDYSPLSDLRINEINLIKFLRVSKDYYYTTSNSGSRRVSLNNTSPSAATATQKAGGVLPADTNSNVEQLLLEQQQDNETDFDNEKEKEEEAEANEALTFGATESLDDVKPPEDWRWVEDSTWALDLDVRKWAQEELILQFIDIDDEEKWVYDYIPEYNGSNTENSNFKRGNYRRRRWIRLCTRETFVNTKNNTNTRKNSVSSTTDSQPSSAGGPLAKDVSEGRNYNTTIKDNKGSVVSSVSPEYKFESIYDDSVEGIHEEEQKRKILKSTILPKRSLAGMGNGPSSTSTVNSKKHKGFVVNSNTDNTHTNANSNDSDKEGENKTSSDNCEDLSDKNSDDSSTKKLSPRPSSMMNLAGFSDFF</sequence>
<evidence type="ECO:0000256" key="5">
    <source>
        <dbReference type="ARBA" id="ARBA00023140"/>
    </source>
</evidence>
<evidence type="ECO:0000256" key="2">
    <source>
        <dbReference type="ARBA" id="ARBA00022692"/>
    </source>
</evidence>
<feature type="transmembrane region" description="Helical" evidence="7">
    <location>
        <begin position="276"/>
        <end position="296"/>
    </location>
</feature>
<feature type="region of interest" description="Disordered" evidence="6">
    <location>
        <begin position="394"/>
        <end position="422"/>
    </location>
</feature>
<dbReference type="InterPro" id="IPR052816">
    <property type="entry name" value="Peroxisomal_Membrane_PEX28-32"/>
</dbReference>
<dbReference type="InterPro" id="IPR010482">
    <property type="entry name" value="TECPR1-like_DysF"/>
</dbReference>
<proteinExistence type="predicted"/>
<keyword evidence="10" id="KW-1185">Reference proteome</keyword>
<evidence type="ECO:0000256" key="4">
    <source>
        <dbReference type="ARBA" id="ARBA00023136"/>
    </source>
</evidence>
<evidence type="ECO:0000256" key="6">
    <source>
        <dbReference type="SAM" id="MobiDB-lite"/>
    </source>
</evidence>
<evidence type="ECO:0000256" key="1">
    <source>
        <dbReference type="ARBA" id="ARBA00004585"/>
    </source>
</evidence>
<evidence type="ECO:0000313" key="10">
    <source>
        <dbReference type="Proteomes" id="UP000262825"/>
    </source>
</evidence>